<dbReference type="EMBL" id="NSKD01000006">
    <property type="protein sequence ID" value="PAU79663.1"/>
    <property type="molecule type" value="Genomic_DNA"/>
</dbReference>
<evidence type="ECO:0000313" key="5">
    <source>
        <dbReference type="Proteomes" id="UP000218896"/>
    </source>
</evidence>
<dbReference type="Proteomes" id="UP000218896">
    <property type="component" value="Unassembled WGS sequence"/>
</dbReference>
<dbReference type="Pfam" id="PF13767">
    <property type="entry name" value="DUF4168"/>
    <property type="match status" value="1"/>
</dbReference>
<evidence type="ECO:0000313" key="4">
    <source>
        <dbReference type="EMBL" id="PAU79663.1"/>
    </source>
</evidence>
<protein>
    <recommendedName>
        <fullName evidence="3">DUF4168 domain-containing protein</fullName>
    </recommendedName>
</protein>
<sequence length="145" mass="15847">MKLKTLTAAVAFALSTAGMSAVAQDYSSGSGAEGQGQQQQQQSQGQGQGQGMGAPEQQQNADFSDEELQNFVELQDKIGEVREDYVSQIESAESEDKARELQQKAQTEMVEVIEEEGMTVEEYNAIAVAYNSNPEIQERVDEMSE</sequence>
<feature type="region of interest" description="Disordered" evidence="1">
    <location>
        <begin position="22"/>
        <end position="67"/>
    </location>
</feature>
<comment type="caution">
    <text evidence="4">The sequence shown here is derived from an EMBL/GenBank/DDBJ whole genome shotgun (WGS) entry which is preliminary data.</text>
</comment>
<dbReference type="RefSeq" id="WP_095618120.1">
    <property type="nucleotide sequence ID" value="NZ_NSKD01000006.1"/>
</dbReference>
<evidence type="ECO:0000259" key="3">
    <source>
        <dbReference type="Pfam" id="PF13767"/>
    </source>
</evidence>
<feature type="signal peptide" evidence="2">
    <location>
        <begin position="1"/>
        <end position="23"/>
    </location>
</feature>
<accession>A0A2A2F555</accession>
<feature type="domain" description="DUF4168" evidence="3">
    <location>
        <begin position="64"/>
        <end position="140"/>
    </location>
</feature>
<dbReference type="OrthoDB" id="6900175at2"/>
<keyword evidence="5" id="KW-1185">Reference proteome</keyword>
<feature type="chain" id="PRO_5012064588" description="DUF4168 domain-containing protein" evidence="2">
    <location>
        <begin position="24"/>
        <end position="145"/>
    </location>
</feature>
<keyword evidence="2" id="KW-0732">Signal</keyword>
<organism evidence="4 5">
    <name type="scientific">Halovibrio salipaludis</name>
    <dbReference type="NCBI Taxonomy" id="2032626"/>
    <lineage>
        <taxon>Bacteria</taxon>
        <taxon>Pseudomonadati</taxon>
        <taxon>Pseudomonadota</taxon>
        <taxon>Gammaproteobacteria</taxon>
        <taxon>Oceanospirillales</taxon>
        <taxon>Halomonadaceae</taxon>
        <taxon>Halovibrio</taxon>
    </lineage>
</organism>
<dbReference type="AlphaFoldDB" id="A0A2A2F555"/>
<evidence type="ECO:0000256" key="1">
    <source>
        <dbReference type="SAM" id="MobiDB-lite"/>
    </source>
</evidence>
<feature type="compositionally biased region" description="Low complexity" evidence="1">
    <location>
        <begin position="27"/>
        <end position="45"/>
    </location>
</feature>
<gene>
    <name evidence="4" type="ORF">CK501_12720</name>
</gene>
<evidence type="ECO:0000256" key="2">
    <source>
        <dbReference type="SAM" id="SignalP"/>
    </source>
</evidence>
<proteinExistence type="predicted"/>
<name>A0A2A2F555_9GAMM</name>
<reference evidence="4 5" key="1">
    <citation type="submission" date="2017-08" db="EMBL/GenBank/DDBJ databases">
        <title>Halovibrio sewagensis sp. nov., isolated from wastewater of high salinity.</title>
        <authorList>
            <person name="Dong X."/>
            <person name="Zhang G."/>
        </authorList>
    </citation>
    <scope>NUCLEOTIDE SEQUENCE [LARGE SCALE GENOMIC DNA]</scope>
    <source>
        <strain evidence="4 5">YL5-2</strain>
    </source>
</reference>
<dbReference type="InterPro" id="IPR025433">
    <property type="entry name" value="DUF4168"/>
</dbReference>